<dbReference type="PROSITE" id="PS50023">
    <property type="entry name" value="LIM_DOMAIN_2"/>
    <property type="match status" value="1"/>
</dbReference>
<comment type="caution">
    <text evidence="6">The sequence shown here is derived from an EMBL/GenBank/DDBJ whole genome shotgun (WGS) entry which is preliminary data.</text>
</comment>
<evidence type="ECO:0000256" key="2">
    <source>
        <dbReference type="ARBA" id="ARBA00022833"/>
    </source>
</evidence>
<dbReference type="InterPro" id="IPR001781">
    <property type="entry name" value="Znf_LIM"/>
</dbReference>
<keyword evidence="7" id="KW-1185">Reference proteome</keyword>
<sequence length="523" mass="59253">MAWFDRIFGDPGSSSSYRYNEGDEYPAYSDVPRRTYGGWNGSNIFQDPRRGRTYSPERPSYRSYDMPSYDYDERPSYCNTNDWPTYGRERASSPYDPSISEATDQAIALALSEEDEYRRGYKYPSTEDADEELARAMQENLDLYRAPRITPGMTSPIFRPPVLGSLSSAVGACAGCKQAIGYGRYLNCMGKLWHPDCFLCKTCDKPITDREFSVTAGEPHHRHCFKDLFHPKCAVCQQQIPPNANGQIEYRSNPFWKQSYCPRHERDGTHRCCSCERLETRDSQYATLEDGRKLCLECLETAVVDTKEGQPLYREILKFYKNCGMMIDQEVPMLLVAHSALNEARLSERGAVHTSETRGLCLSEEQIIPSMFGGKPRLPTGSFPMWSEPQKLVRHCEVTAILVLYGLPRLLTGSILAHELMHAWLRLAGEFPVMNPVVEEGICQVMSHIWTSAEVKRMKNRAAAGGKGSPTPEHIRFGEFILHNIATDTSPIYGDGFRRGIASVSQYGLTRVLEHLRMTGTFP</sequence>
<evidence type="ECO:0000313" key="7">
    <source>
        <dbReference type="Proteomes" id="UP000822688"/>
    </source>
</evidence>
<keyword evidence="2 3" id="KW-0862">Zinc</keyword>
<protein>
    <recommendedName>
        <fullName evidence="5">LIM zinc-binding domain-containing protein</fullName>
    </recommendedName>
</protein>
<dbReference type="EMBL" id="CM026431">
    <property type="protein sequence ID" value="KAG0559540.1"/>
    <property type="molecule type" value="Genomic_DNA"/>
</dbReference>
<dbReference type="Pfam" id="PF12315">
    <property type="entry name" value="DA1-like"/>
    <property type="match status" value="1"/>
</dbReference>
<dbReference type="GO" id="GO:0043130">
    <property type="term" value="F:ubiquitin binding"/>
    <property type="evidence" value="ECO:0007669"/>
    <property type="project" value="TreeGrafter"/>
</dbReference>
<dbReference type="Pfam" id="PF00412">
    <property type="entry name" value="LIM"/>
    <property type="match status" value="1"/>
</dbReference>
<organism evidence="6 7">
    <name type="scientific">Ceratodon purpureus</name>
    <name type="common">Fire moss</name>
    <name type="synonym">Dicranum purpureum</name>
    <dbReference type="NCBI Taxonomy" id="3225"/>
    <lineage>
        <taxon>Eukaryota</taxon>
        <taxon>Viridiplantae</taxon>
        <taxon>Streptophyta</taxon>
        <taxon>Embryophyta</taxon>
        <taxon>Bryophyta</taxon>
        <taxon>Bryophytina</taxon>
        <taxon>Bryopsida</taxon>
        <taxon>Dicranidae</taxon>
        <taxon>Pseudoditrichales</taxon>
        <taxon>Ditrichaceae</taxon>
        <taxon>Ceratodon</taxon>
    </lineage>
</organism>
<dbReference type="SUPFAM" id="SSF57716">
    <property type="entry name" value="Glucocorticoid receptor-like (DNA-binding domain)"/>
    <property type="match status" value="2"/>
</dbReference>
<feature type="region of interest" description="Disordered" evidence="4">
    <location>
        <begin position="1"/>
        <end position="61"/>
    </location>
</feature>
<accession>A0A8T0GKM0</accession>
<reference evidence="6" key="1">
    <citation type="submission" date="2020-06" db="EMBL/GenBank/DDBJ databases">
        <title>WGS assembly of Ceratodon purpureus strain R40.</title>
        <authorList>
            <person name="Carey S.B."/>
            <person name="Jenkins J."/>
            <person name="Shu S."/>
            <person name="Lovell J.T."/>
            <person name="Sreedasyam A."/>
            <person name="Maumus F."/>
            <person name="Tiley G.P."/>
            <person name="Fernandez-Pozo N."/>
            <person name="Barry K."/>
            <person name="Chen C."/>
            <person name="Wang M."/>
            <person name="Lipzen A."/>
            <person name="Daum C."/>
            <person name="Saski C.A."/>
            <person name="Payton A.C."/>
            <person name="Mcbreen J.C."/>
            <person name="Conrad R.E."/>
            <person name="Kollar L.M."/>
            <person name="Olsson S."/>
            <person name="Huttunen S."/>
            <person name="Landis J.B."/>
            <person name="Wickett N.J."/>
            <person name="Johnson M.G."/>
            <person name="Rensing S.A."/>
            <person name="Grimwood J."/>
            <person name="Schmutz J."/>
            <person name="Mcdaniel S.F."/>
        </authorList>
    </citation>
    <scope>NUCLEOTIDE SEQUENCE</scope>
    <source>
        <strain evidence="6">R40</strain>
    </source>
</reference>
<evidence type="ECO:0000256" key="1">
    <source>
        <dbReference type="ARBA" id="ARBA00022723"/>
    </source>
</evidence>
<dbReference type="CDD" id="cd09396">
    <property type="entry name" value="LIM_DA1"/>
    <property type="match status" value="1"/>
</dbReference>
<dbReference type="PANTHER" id="PTHR24209:SF7">
    <property type="entry name" value="PROTEIN DA1-RELATED 2"/>
    <property type="match status" value="1"/>
</dbReference>
<dbReference type="InterPro" id="IPR022087">
    <property type="entry name" value="DA1-like_dom"/>
</dbReference>
<keyword evidence="1 3" id="KW-0479">Metal-binding</keyword>
<dbReference type="Proteomes" id="UP000822688">
    <property type="component" value="Chromosome 10"/>
</dbReference>
<proteinExistence type="predicted"/>
<name>A0A8T0GKM0_CERPU</name>
<dbReference type="Gene3D" id="2.10.110.10">
    <property type="entry name" value="Cysteine Rich Protein"/>
    <property type="match status" value="1"/>
</dbReference>
<dbReference type="AlphaFoldDB" id="A0A8T0GKM0"/>
<keyword evidence="3" id="KW-0440">LIM domain</keyword>
<dbReference type="PROSITE" id="PS00478">
    <property type="entry name" value="LIM_DOMAIN_1"/>
    <property type="match status" value="1"/>
</dbReference>
<evidence type="ECO:0000313" key="6">
    <source>
        <dbReference type="EMBL" id="KAG0559540.1"/>
    </source>
</evidence>
<evidence type="ECO:0000256" key="4">
    <source>
        <dbReference type="SAM" id="MobiDB-lite"/>
    </source>
</evidence>
<dbReference type="GO" id="GO:0046872">
    <property type="term" value="F:metal ion binding"/>
    <property type="evidence" value="ECO:0007669"/>
    <property type="project" value="UniProtKB-KW"/>
</dbReference>
<dbReference type="InterPro" id="IPR045218">
    <property type="entry name" value="DA1-like"/>
</dbReference>
<dbReference type="PANTHER" id="PTHR24209">
    <property type="entry name" value="PROTEIN DA1-RELATED 2"/>
    <property type="match status" value="1"/>
</dbReference>
<evidence type="ECO:0000259" key="5">
    <source>
        <dbReference type="PROSITE" id="PS50023"/>
    </source>
</evidence>
<feature type="domain" description="LIM zinc-binding" evidence="5">
    <location>
        <begin position="171"/>
        <end position="231"/>
    </location>
</feature>
<evidence type="ECO:0000256" key="3">
    <source>
        <dbReference type="PROSITE-ProRule" id="PRU00125"/>
    </source>
</evidence>
<gene>
    <name evidence="6" type="ORF">KC19_10G112800</name>
</gene>
<dbReference type="SMART" id="SM00132">
    <property type="entry name" value="LIM"/>
    <property type="match status" value="1"/>
</dbReference>